<sequence>MAASPILDGIRILDMTSVIFGPYCTATLAEMGADVIKIEPLAGDEIRRVGRPAKTRGMGPAHMTLNRGKRSVVWDLKTPRGKASLLRLLARCDVFIHNLRRDAIERLGLGYDAIRALHPRLVHVHCTGFGEGGAYAGRPAYDDIIQAASGAASLLPRADGNPAPRYLPMAMADKVAGLHATYAVLGALLHRERTGQGQAVEVPMFECFTHFLLQEHLYGRALIPPTDPAGYPRQLDPLRQPLRCLDGYIAVAPYTDERWVRFFDVTGHADFLARERLCTARERFHALDRMHAEMARIVADRPLRYWLTLFAECDIPASEVRDLDGVLADPHLASVGFFERRTHPSEGDYLQMRAPVRFHGARAAEVSAAPRLGEHSEEIDDWLREACNEPR</sequence>
<evidence type="ECO:0000313" key="3">
    <source>
        <dbReference type="Proteomes" id="UP000055019"/>
    </source>
</evidence>
<dbReference type="InterPro" id="IPR003673">
    <property type="entry name" value="CoA-Trfase_fam_III"/>
</dbReference>
<dbReference type="EMBL" id="FCOM02000014">
    <property type="protein sequence ID" value="SAL65672.1"/>
    <property type="molecule type" value="Genomic_DNA"/>
</dbReference>
<proteinExistence type="predicted"/>
<name>A0A158J9U7_9BURK</name>
<dbReference type="RefSeq" id="WP_061148106.1">
    <property type="nucleotide sequence ID" value="NZ_FCOM02000014.1"/>
</dbReference>
<dbReference type="Pfam" id="PF02515">
    <property type="entry name" value="CoA_transf_3"/>
    <property type="match status" value="1"/>
</dbReference>
<evidence type="ECO:0000313" key="2">
    <source>
        <dbReference type="EMBL" id="SAL65672.1"/>
    </source>
</evidence>
<dbReference type="PANTHER" id="PTHR48207">
    <property type="entry name" value="SUCCINATE--HYDROXYMETHYLGLUTARATE COA-TRANSFERASE"/>
    <property type="match status" value="1"/>
</dbReference>
<dbReference type="AlphaFoldDB" id="A0A158J9U7"/>
<dbReference type="Gene3D" id="3.30.1540.10">
    <property type="entry name" value="formyl-coa transferase, domain 3"/>
    <property type="match status" value="1"/>
</dbReference>
<gene>
    <name evidence="2" type="ORF">AWB74_03626</name>
</gene>
<dbReference type="GO" id="GO:0008410">
    <property type="term" value="F:CoA-transferase activity"/>
    <property type="evidence" value="ECO:0007669"/>
    <property type="project" value="TreeGrafter"/>
</dbReference>
<dbReference type="InterPro" id="IPR023606">
    <property type="entry name" value="CoA-Trfase_III_dom_1_sf"/>
</dbReference>
<keyword evidence="1" id="KW-0808">Transferase</keyword>
<dbReference type="SUPFAM" id="SSF89796">
    <property type="entry name" value="CoA-transferase family III (CaiB/BaiF)"/>
    <property type="match status" value="1"/>
</dbReference>
<dbReference type="OrthoDB" id="5294844at2"/>
<dbReference type="InterPro" id="IPR044855">
    <property type="entry name" value="CoA-Trfase_III_dom3_sf"/>
</dbReference>
<protein>
    <submittedName>
        <fullName evidence="2">L-carnitine dehydratase/bile acid-inducible protein F</fullName>
    </submittedName>
</protein>
<dbReference type="Proteomes" id="UP000055019">
    <property type="component" value="Unassembled WGS sequence"/>
</dbReference>
<dbReference type="InterPro" id="IPR050483">
    <property type="entry name" value="CoA-transferase_III_domain"/>
</dbReference>
<evidence type="ECO:0000256" key="1">
    <source>
        <dbReference type="ARBA" id="ARBA00022679"/>
    </source>
</evidence>
<dbReference type="PANTHER" id="PTHR48207:SF4">
    <property type="entry name" value="BLL6097 PROTEIN"/>
    <property type="match status" value="1"/>
</dbReference>
<comment type="caution">
    <text evidence="2">The sequence shown here is derived from an EMBL/GenBank/DDBJ whole genome shotgun (WGS) entry which is preliminary data.</text>
</comment>
<accession>A0A158J9U7</accession>
<dbReference type="Gene3D" id="3.40.50.10540">
    <property type="entry name" value="Crotonobetainyl-coa:carnitine coa-transferase, domain 1"/>
    <property type="match status" value="1"/>
</dbReference>
<reference evidence="2" key="1">
    <citation type="submission" date="2016-01" db="EMBL/GenBank/DDBJ databases">
        <authorList>
            <person name="Peeters C."/>
        </authorList>
    </citation>
    <scope>NUCLEOTIDE SEQUENCE [LARGE SCALE GENOMIC DNA]</scope>
    <source>
        <strain evidence="2">LMG 29317</strain>
    </source>
</reference>
<organism evidence="2 3">
    <name type="scientific">Caballeronia arvi</name>
    <dbReference type="NCBI Taxonomy" id="1777135"/>
    <lineage>
        <taxon>Bacteria</taxon>
        <taxon>Pseudomonadati</taxon>
        <taxon>Pseudomonadota</taxon>
        <taxon>Betaproteobacteria</taxon>
        <taxon>Burkholderiales</taxon>
        <taxon>Burkholderiaceae</taxon>
        <taxon>Caballeronia</taxon>
    </lineage>
</organism>
<keyword evidence="3" id="KW-1185">Reference proteome</keyword>